<evidence type="ECO:0000313" key="11">
    <source>
        <dbReference type="EMBL" id="MBM7555440.1"/>
    </source>
</evidence>
<evidence type="ECO:0000259" key="8">
    <source>
        <dbReference type="Pfam" id="PF00924"/>
    </source>
</evidence>
<dbReference type="InterPro" id="IPR011066">
    <property type="entry name" value="MscS_channel_C_sf"/>
</dbReference>
<evidence type="ECO:0000259" key="10">
    <source>
        <dbReference type="Pfam" id="PF21088"/>
    </source>
</evidence>
<feature type="domain" description="Mechanosensitive ion channel MscS C-terminal" evidence="9">
    <location>
        <begin position="188"/>
        <end position="274"/>
    </location>
</feature>
<accession>A0A939BM22</accession>
<dbReference type="RefSeq" id="WP_239550837.1">
    <property type="nucleotide sequence ID" value="NZ_JAFBDQ010000001.1"/>
</dbReference>
<dbReference type="SUPFAM" id="SSF50182">
    <property type="entry name" value="Sm-like ribonucleoproteins"/>
    <property type="match status" value="1"/>
</dbReference>
<organism evidence="11 12">
    <name type="scientific">Halanaerobacter jeridensis</name>
    <dbReference type="NCBI Taxonomy" id="706427"/>
    <lineage>
        <taxon>Bacteria</taxon>
        <taxon>Bacillati</taxon>
        <taxon>Bacillota</taxon>
        <taxon>Clostridia</taxon>
        <taxon>Halanaerobiales</taxon>
        <taxon>Halobacteroidaceae</taxon>
        <taxon>Halanaerobacter</taxon>
    </lineage>
</organism>
<evidence type="ECO:0000256" key="1">
    <source>
        <dbReference type="ARBA" id="ARBA00004651"/>
    </source>
</evidence>
<evidence type="ECO:0000256" key="5">
    <source>
        <dbReference type="ARBA" id="ARBA00022989"/>
    </source>
</evidence>
<dbReference type="FunFam" id="2.30.30.60:FF:000001">
    <property type="entry name" value="MscS Mechanosensitive ion channel"/>
    <property type="match status" value="1"/>
</dbReference>
<evidence type="ECO:0000256" key="7">
    <source>
        <dbReference type="SAM" id="Phobius"/>
    </source>
</evidence>
<reference evidence="11" key="1">
    <citation type="submission" date="2021-01" db="EMBL/GenBank/DDBJ databases">
        <title>Genomic Encyclopedia of Type Strains, Phase IV (KMG-IV): sequencing the most valuable type-strain genomes for metagenomic binning, comparative biology and taxonomic classification.</title>
        <authorList>
            <person name="Goeker M."/>
        </authorList>
    </citation>
    <scope>NUCLEOTIDE SEQUENCE</scope>
    <source>
        <strain evidence="11">DSM 23230</strain>
    </source>
</reference>
<name>A0A939BM22_9FIRM</name>
<dbReference type="InterPro" id="IPR011014">
    <property type="entry name" value="MscS_channel_TM-2"/>
</dbReference>
<evidence type="ECO:0000313" key="12">
    <source>
        <dbReference type="Proteomes" id="UP000774000"/>
    </source>
</evidence>
<dbReference type="Pfam" id="PF21088">
    <property type="entry name" value="MS_channel_1st"/>
    <property type="match status" value="1"/>
</dbReference>
<dbReference type="InterPro" id="IPR045276">
    <property type="entry name" value="YbiO_bact"/>
</dbReference>
<keyword evidence="12" id="KW-1185">Reference proteome</keyword>
<keyword evidence="4 7" id="KW-0812">Transmembrane</keyword>
<comment type="similarity">
    <text evidence="2">Belongs to the MscS (TC 1.A.23) family.</text>
</comment>
<dbReference type="Pfam" id="PF21082">
    <property type="entry name" value="MS_channel_3rd"/>
    <property type="match status" value="1"/>
</dbReference>
<keyword evidence="3" id="KW-1003">Cell membrane</keyword>
<dbReference type="InterPro" id="IPR023408">
    <property type="entry name" value="MscS_beta-dom_sf"/>
</dbReference>
<protein>
    <submittedName>
        <fullName evidence="11">Small conductance mechanosensitive channel</fullName>
    </submittedName>
</protein>
<dbReference type="Gene3D" id="3.30.70.100">
    <property type="match status" value="1"/>
</dbReference>
<dbReference type="Pfam" id="PF00924">
    <property type="entry name" value="MS_channel_2nd"/>
    <property type="match status" value="1"/>
</dbReference>
<evidence type="ECO:0000256" key="3">
    <source>
        <dbReference type="ARBA" id="ARBA00022475"/>
    </source>
</evidence>
<dbReference type="GO" id="GO:0008381">
    <property type="term" value="F:mechanosensitive monoatomic ion channel activity"/>
    <property type="evidence" value="ECO:0007669"/>
    <property type="project" value="InterPro"/>
</dbReference>
<dbReference type="Proteomes" id="UP000774000">
    <property type="component" value="Unassembled WGS sequence"/>
</dbReference>
<comment type="subcellular location">
    <subcellularLocation>
        <location evidence="1">Cell membrane</location>
        <topology evidence="1">Multi-pass membrane protein</topology>
    </subcellularLocation>
</comment>
<dbReference type="PANTHER" id="PTHR30460:SF0">
    <property type="entry name" value="MODERATE CONDUCTANCE MECHANOSENSITIVE CHANNEL YBIO"/>
    <property type="match status" value="1"/>
</dbReference>
<dbReference type="InterPro" id="IPR010920">
    <property type="entry name" value="LSM_dom_sf"/>
</dbReference>
<dbReference type="InterPro" id="IPR049278">
    <property type="entry name" value="MS_channel_C"/>
</dbReference>
<dbReference type="SUPFAM" id="SSF82689">
    <property type="entry name" value="Mechanosensitive channel protein MscS (YggB), C-terminal domain"/>
    <property type="match status" value="1"/>
</dbReference>
<dbReference type="Gene3D" id="1.10.287.1260">
    <property type="match status" value="1"/>
</dbReference>
<evidence type="ECO:0000256" key="6">
    <source>
        <dbReference type="ARBA" id="ARBA00023136"/>
    </source>
</evidence>
<dbReference type="SUPFAM" id="SSF82861">
    <property type="entry name" value="Mechanosensitive channel protein MscS (YggB), transmembrane region"/>
    <property type="match status" value="1"/>
</dbReference>
<dbReference type="Gene3D" id="2.30.30.60">
    <property type="match status" value="1"/>
</dbReference>
<dbReference type="FunFam" id="1.10.287.1260:FF:000005">
    <property type="entry name" value="Mechanosensitive ion channel family protein"/>
    <property type="match status" value="1"/>
</dbReference>
<proteinExistence type="inferred from homology"/>
<feature type="transmembrane region" description="Helical" evidence="7">
    <location>
        <begin position="80"/>
        <end position="101"/>
    </location>
</feature>
<evidence type="ECO:0000259" key="9">
    <source>
        <dbReference type="Pfam" id="PF21082"/>
    </source>
</evidence>
<comment type="caution">
    <text evidence="11">The sequence shown here is derived from an EMBL/GenBank/DDBJ whole genome shotgun (WGS) entry which is preliminary data.</text>
</comment>
<dbReference type="AlphaFoldDB" id="A0A939BM22"/>
<dbReference type="InterPro" id="IPR049142">
    <property type="entry name" value="MS_channel_1st"/>
</dbReference>
<dbReference type="InterPro" id="IPR006685">
    <property type="entry name" value="MscS_channel_2nd"/>
</dbReference>
<dbReference type="GO" id="GO:0005886">
    <property type="term" value="C:plasma membrane"/>
    <property type="evidence" value="ECO:0007669"/>
    <property type="project" value="UniProtKB-SubCell"/>
</dbReference>
<feature type="transmembrane region" description="Helical" evidence="7">
    <location>
        <begin position="20"/>
        <end position="42"/>
    </location>
</feature>
<feature type="domain" description="Mechanosensitive ion channel MscS" evidence="8">
    <location>
        <begin position="119"/>
        <end position="182"/>
    </location>
</feature>
<gene>
    <name evidence="11" type="ORF">JOC47_000264</name>
</gene>
<feature type="domain" description="Mechanosensitive ion channel transmembrane helices 2/3" evidence="10">
    <location>
        <begin position="78"/>
        <end position="117"/>
    </location>
</feature>
<dbReference type="EMBL" id="JAFBDQ010000001">
    <property type="protein sequence ID" value="MBM7555440.1"/>
    <property type="molecule type" value="Genomic_DNA"/>
</dbReference>
<evidence type="ECO:0000256" key="2">
    <source>
        <dbReference type="ARBA" id="ARBA00008017"/>
    </source>
</evidence>
<dbReference type="PANTHER" id="PTHR30460">
    <property type="entry name" value="MODERATE CONDUCTANCE MECHANOSENSITIVE CHANNEL YBIO"/>
    <property type="match status" value="1"/>
</dbReference>
<keyword evidence="5 7" id="KW-1133">Transmembrane helix</keyword>
<evidence type="ECO:0000256" key="4">
    <source>
        <dbReference type="ARBA" id="ARBA00022692"/>
    </source>
</evidence>
<keyword evidence="6 7" id="KW-0472">Membrane</keyword>
<sequence length="284" mass="31744">MESIMEVVTQLSQRITEPQLWSKVIIALLKIIGILIATKFGLKFSQTMIERIFKSKEDDDRYTKQRNSTLKSVLKSAVRYLIYFIAVTMILAVFGISPAPILASAGVVGLAVGFGAQSLVKDVITGFFILFEKQFVVGDYIKIVGVDGIVEEIGLRVTKIKNFDGDLHIIPNGKIEQVTNLTSDLRRVVVDAPIEYEQDISEATEVLENLCQEINQEYENIIAEGPKVLGVQDLAASSVNIRVIAMVEAMESWGLARILKQRIKERFDQEDIGIPYNHLTIVNK</sequence>